<keyword evidence="2" id="KW-0238">DNA-binding</keyword>
<dbReference type="SUPFAM" id="SSF51215">
    <property type="entry name" value="Regulatory protein AraC"/>
    <property type="match status" value="1"/>
</dbReference>
<reference evidence="6" key="1">
    <citation type="submission" date="2024-05" db="EMBL/GenBank/DDBJ databases">
        <authorList>
            <person name="Yang L."/>
            <person name="Pan L."/>
        </authorList>
    </citation>
    <scope>NUCLEOTIDE SEQUENCE</scope>
    <source>
        <strain evidence="6">FCG-7</strain>
    </source>
</reference>
<dbReference type="PRINTS" id="PR00032">
    <property type="entry name" value="HTHARAC"/>
</dbReference>
<dbReference type="EMBL" id="CP157355">
    <property type="protein sequence ID" value="XBM02266.1"/>
    <property type="molecule type" value="Genomic_DNA"/>
</dbReference>
<dbReference type="InterPro" id="IPR014710">
    <property type="entry name" value="RmlC-like_jellyroll"/>
</dbReference>
<dbReference type="PANTHER" id="PTHR46796">
    <property type="entry name" value="HTH-TYPE TRANSCRIPTIONAL ACTIVATOR RHAS-RELATED"/>
    <property type="match status" value="1"/>
</dbReference>
<organism evidence="6">
    <name type="scientific">Chitinibacter mangrovi</name>
    <dbReference type="NCBI Taxonomy" id="3153927"/>
    <lineage>
        <taxon>Bacteria</taxon>
        <taxon>Pseudomonadati</taxon>
        <taxon>Pseudomonadota</taxon>
        <taxon>Betaproteobacteria</taxon>
        <taxon>Neisseriales</taxon>
        <taxon>Chitinibacteraceae</taxon>
        <taxon>Chitinibacter</taxon>
    </lineage>
</organism>
<dbReference type="InterPro" id="IPR050204">
    <property type="entry name" value="AraC_XylS_family_regulators"/>
</dbReference>
<keyword evidence="3" id="KW-0010">Activator</keyword>
<dbReference type="InterPro" id="IPR037923">
    <property type="entry name" value="HTH-like"/>
</dbReference>
<dbReference type="PROSITE" id="PS01124">
    <property type="entry name" value="HTH_ARAC_FAMILY_2"/>
    <property type="match status" value="1"/>
</dbReference>
<dbReference type="InterPro" id="IPR018060">
    <property type="entry name" value="HTH_AraC"/>
</dbReference>
<dbReference type="AlphaFoldDB" id="A0AAU7FEU8"/>
<dbReference type="GO" id="GO:0003700">
    <property type="term" value="F:DNA-binding transcription factor activity"/>
    <property type="evidence" value="ECO:0007669"/>
    <property type="project" value="InterPro"/>
</dbReference>
<dbReference type="SMART" id="SM00342">
    <property type="entry name" value="HTH_ARAC"/>
    <property type="match status" value="1"/>
</dbReference>
<feature type="domain" description="HTH araC/xylS-type" evidence="5">
    <location>
        <begin position="189"/>
        <end position="285"/>
    </location>
</feature>
<keyword evidence="1" id="KW-0805">Transcription regulation</keyword>
<keyword evidence="4" id="KW-0804">Transcription</keyword>
<dbReference type="InterPro" id="IPR009057">
    <property type="entry name" value="Homeodomain-like_sf"/>
</dbReference>
<dbReference type="InterPro" id="IPR020449">
    <property type="entry name" value="Tscrpt_reg_AraC-type_HTH"/>
</dbReference>
<evidence type="ECO:0000256" key="4">
    <source>
        <dbReference type="ARBA" id="ARBA00023163"/>
    </source>
</evidence>
<dbReference type="Pfam" id="PF12833">
    <property type="entry name" value="HTH_18"/>
    <property type="match status" value="1"/>
</dbReference>
<evidence type="ECO:0000256" key="3">
    <source>
        <dbReference type="ARBA" id="ARBA00023159"/>
    </source>
</evidence>
<evidence type="ECO:0000256" key="1">
    <source>
        <dbReference type="ARBA" id="ARBA00023015"/>
    </source>
</evidence>
<name>A0AAU7FEU8_9NEIS</name>
<evidence type="ECO:0000313" key="6">
    <source>
        <dbReference type="EMBL" id="XBM02266.1"/>
    </source>
</evidence>
<dbReference type="Gene3D" id="2.60.120.10">
    <property type="entry name" value="Jelly Rolls"/>
    <property type="match status" value="1"/>
</dbReference>
<dbReference type="PROSITE" id="PS00041">
    <property type="entry name" value="HTH_ARAC_FAMILY_1"/>
    <property type="match status" value="1"/>
</dbReference>
<dbReference type="KEGG" id="cmav:ABHF33_08370"/>
<dbReference type="PANTHER" id="PTHR46796:SF7">
    <property type="entry name" value="ARAC FAMILY TRANSCRIPTIONAL REGULATOR"/>
    <property type="match status" value="1"/>
</dbReference>
<protein>
    <submittedName>
        <fullName evidence="6">AraC family transcriptional regulator</fullName>
    </submittedName>
</protein>
<dbReference type="RefSeq" id="WP_348946540.1">
    <property type="nucleotide sequence ID" value="NZ_CP157355.1"/>
</dbReference>
<proteinExistence type="predicted"/>
<gene>
    <name evidence="6" type="ORF">ABHF33_08370</name>
</gene>
<dbReference type="InterPro" id="IPR018062">
    <property type="entry name" value="HTH_AraC-typ_CS"/>
</dbReference>
<dbReference type="GO" id="GO:0043565">
    <property type="term" value="F:sequence-specific DNA binding"/>
    <property type="evidence" value="ECO:0007669"/>
    <property type="project" value="InterPro"/>
</dbReference>
<evidence type="ECO:0000259" key="5">
    <source>
        <dbReference type="PROSITE" id="PS01124"/>
    </source>
</evidence>
<dbReference type="Gene3D" id="1.10.10.60">
    <property type="entry name" value="Homeodomain-like"/>
    <property type="match status" value="1"/>
</dbReference>
<evidence type="ECO:0000256" key="2">
    <source>
        <dbReference type="ARBA" id="ARBA00023125"/>
    </source>
</evidence>
<dbReference type="SUPFAM" id="SSF46689">
    <property type="entry name" value="Homeodomain-like"/>
    <property type="match status" value="1"/>
</dbReference>
<accession>A0AAU7FEU8</accession>
<sequence length="285" mass="32441">MALIYYERFDCDEQGWNRQVGAHVFHKASHPAIREKAIFMCGVSQAWGQCEIERIDSSFHVLVFCLSGQGELFEGETRWPFNAGQMAFQPARGQRGYRRTGDQPLHIAWLLLSNDIRWAHLVQPHCYVKDSDAGWHIHDAISLYQREAQLHNDGQRYTLVMQALEMLSLQLQRAVGSSEMRLGWPQQLHALFSEVAKAPAQDWSVETLARQLQITTAHLHRLCLTHLGQAPGQQVFNLRMQHARQLLGQGLSVGEVASAVGYQEVASFSRRFRQHFGVSPSKIKT</sequence>